<dbReference type="STRING" id="1220188.A0A4S3JRR8"/>
<dbReference type="GeneID" id="54326385"/>
<evidence type="ECO:0000313" key="4">
    <source>
        <dbReference type="Proteomes" id="UP000308092"/>
    </source>
</evidence>
<evidence type="ECO:0000313" key="5">
    <source>
        <dbReference type="Proteomes" id="UP000324241"/>
    </source>
</evidence>
<dbReference type="Proteomes" id="UP000324241">
    <property type="component" value="Unassembled WGS sequence"/>
</dbReference>
<dbReference type="AlphaFoldDB" id="A0A4S3JRR8"/>
<evidence type="ECO:0000313" key="2">
    <source>
        <dbReference type="EMBL" id="KAA8650992.1"/>
    </source>
</evidence>
<dbReference type="RefSeq" id="XP_033430353.1">
    <property type="nucleotide sequence ID" value="XM_033568358.1"/>
</dbReference>
<sequence length="271" mass="30524">MKLALLTLASAVCAQANLWRAYAGLSTNAYQKRFDELVSQGYRLTSVDGYVQDDEPAFAVIFEQKPSPAWRSHSGLTSDQYHAKFEDYLNQGYHVVQVNGYTVNGTDYYAAIWDKSPVGPWASRHGMSTKGTQKYFNAYRDEGYRMTHISGYEVSHEARYAAVWEKSDDNSTAWESRGNLTASQYQSTFDDFVKKGYRPVHVDGYEVDGEVYYAAIFEKSSSGPWVAHHGLNAAAFQKEFDALLKKGYALRTLSAYNDGDKPLFAGIWVKP</sequence>
<proteinExistence type="predicted"/>
<dbReference type="VEuPathDB" id="FungiDB:EYZ11_004299"/>
<comment type="caution">
    <text evidence="3">The sequence shown here is derived from an EMBL/GenBank/DDBJ whole genome shotgun (WGS) entry which is preliminary data.</text>
</comment>
<gene>
    <name evidence="2" type="ORF">ATNIH1004_003683</name>
    <name evidence="3" type="ORF">EYZ11_004299</name>
</gene>
<dbReference type="EMBL" id="SOSA01000123">
    <property type="protein sequence ID" value="THC96221.1"/>
    <property type="molecule type" value="Genomic_DNA"/>
</dbReference>
<feature type="chain" id="PRO_5036122170" evidence="1">
    <location>
        <begin position="17"/>
        <end position="271"/>
    </location>
</feature>
<accession>A0A4S3JRR8</accession>
<protein>
    <submittedName>
        <fullName evidence="3">Uncharacterized protein</fullName>
    </submittedName>
</protein>
<keyword evidence="1" id="KW-0732">Signal</keyword>
<keyword evidence="4" id="KW-1185">Reference proteome</keyword>
<evidence type="ECO:0000313" key="3">
    <source>
        <dbReference type="EMBL" id="THC96221.1"/>
    </source>
</evidence>
<reference evidence="2 5" key="2">
    <citation type="submission" date="2019-08" db="EMBL/GenBank/DDBJ databases">
        <title>The genome sequence of a newly discovered highly antifungal drug resistant Aspergillus species, Aspergillus tanneri NIH 1004.</title>
        <authorList>
            <person name="Mounaud S."/>
            <person name="Singh I."/>
            <person name="Joardar V."/>
            <person name="Pakala S."/>
            <person name="Pakala S."/>
            <person name="Venepally P."/>
            <person name="Chung J.K."/>
            <person name="Losada L."/>
            <person name="Nierman W.C."/>
        </authorList>
    </citation>
    <scope>NUCLEOTIDE SEQUENCE [LARGE SCALE GENOMIC DNA]</scope>
    <source>
        <strain evidence="2 5">NIH1004</strain>
    </source>
</reference>
<organism evidence="3 4">
    <name type="scientific">Aspergillus tanneri</name>
    <dbReference type="NCBI Taxonomy" id="1220188"/>
    <lineage>
        <taxon>Eukaryota</taxon>
        <taxon>Fungi</taxon>
        <taxon>Dikarya</taxon>
        <taxon>Ascomycota</taxon>
        <taxon>Pezizomycotina</taxon>
        <taxon>Eurotiomycetes</taxon>
        <taxon>Eurotiomycetidae</taxon>
        <taxon>Eurotiales</taxon>
        <taxon>Aspergillaceae</taxon>
        <taxon>Aspergillus</taxon>
        <taxon>Aspergillus subgen. Circumdati</taxon>
    </lineage>
</organism>
<reference evidence="3 4" key="1">
    <citation type="submission" date="2019-03" db="EMBL/GenBank/DDBJ databases">
        <title>The genome sequence of a newly discovered highly antifungal drug resistant Aspergillus species, Aspergillus tanneri NIH 1004.</title>
        <authorList>
            <person name="Mounaud S."/>
            <person name="Singh I."/>
            <person name="Joardar V."/>
            <person name="Pakala S."/>
            <person name="Pakala S."/>
            <person name="Venepally P."/>
            <person name="Hoover J."/>
            <person name="Nierman W."/>
            <person name="Chung J."/>
            <person name="Losada L."/>
        </authorList>
    </citation>
    <scope>NUCLEOTIDE SEQUENCE [LARGE SCALE GENOMIC DNA]</scope>
    <source>
        <strain evidence="3 4">NIH1004</strain>
    </source>
</reference>
<name>A0A4S3JRR8_9EURO</name>
<dbReference type="OrthoDB" id="5946976at2759"/>
<dbReference type="Proteomes" id="UP000308092">
    <property type="component" value="Unassembled WGS sequence"/>
</dbReference>
<dbReference type="EMBL" id="QUQM01000001">
    <property type="protein sequence ID" value="KAA8650992.1"/>
    <property type="molecule type" value="Genomic_DNA"/>
</dbReference>
<dbReference type="Pfam" id="PF17660">
    <property type="entry name" value="BTRD1"/>
    <property type="match status" value="5"/>
</dbReference>
<feature type="signal peptide" evidence="1">
    <location>
        <begin position="1"/>
        <end position="16"/>
    </location>
</feature>
<evidence type="ECO:0000256" key="1">
    <source>
        <dbReference type="SAM" id="SignalP"/>
    </source>
</evidence>
<dbReference type="InterPro" id="IPR049511">
    <property type="entry name" value="PGH-like_rpt"/>
</dbReference>